<dbReference type="InterPro" id="IPR018618">
    <property type="entry name" value="GID4/10-like"/>
</dbReference>
<dbReference type="PANTHER" id="PTHR14534">
    <property type="entry name" value="VACUOLAR IMPORT AND DEGRADATION PROTEIN 24"/>
    <property type="match status" value="1"/>
</dbReference>
<evidence type="ECO:0000313" key="3">
    <source>
        <dbReference type="EMBL" id="TKA70297.1"/>
    </source>
</evidence>
<feature type="region of interest" description="Disordered" evidence="2">
    <location>
        <begin position="653"/>
        <end position="685"/>
    </location>
</feature>
<feature type="compositionally biased region" description="Low complexity" evidence="2">
    <location>
        <begin position="464"/>
        <end position="476"/>
    </location>
</feature>
<dbReference type="GO" id="GO:0045721">
    <property type="term" value="P:negative regulation of gluconeogenesis"/>
    <property type="evidence" value="ECO:0007669"/>
    <property type="project" value="TreeGrafter"/>
</dbReference>
<evidence type="ECO:0008006" key="5">
    <source>
        <dbReference type="Google" id="ProtNLM"/>
    </source>
</evidence>
<feature type="compositionally biased region" description="Low complexity" evidence="2">
    <location>
        <begin position="1"/>
        <end position="13"/>
    </location>
</feature>
<dbReference type="OrthoDB" id="62at2759"/>
<dbReference type="GO" id="GO:0007039">
    <property type="term" value="P:protein catabolic process in the vacuole"/>
    <property type="evidence" value="ECO:0007669"/>
    <property type="project" value="TreeGrafter"/>
</dbReference>
<dbReference type="GO" id="GO:0005773">
    <property type="term" value="C:vacuole"/>
    <property type="evidence" value="ECO:0007669"/>
    <property type="project" value="GOC"/>
</dbReference>
<feature type="compositionally biased region" description="Pro residues" evidence="2">
    <location>
        <begin position="14"/>
        <end position="25"/>
    </location>
</feature>
<proteinExistence type="inferred from homology"/>
<sequence>MPPANSPTRRSPAPSSPPTQQPPPSYLSALREIDTPVLDLASTLTSQVEDDAADAGGVSFPRAPADPQDEWRARNADSPRPSANVMYDVRPSTLVPQTERRPRMTRVHSNSDAGDASPEVGLRAHDWYMEEEIRVRSLWEPRVRAAEAPGEAMSTVQQPSMTEEQSEWRMGEEESPGERLGLGSEYDHRRLRGARTSGEDFRVSVFEQRRRLEEADRRARTARSTSEWSRSEDDGSGRRRLQRVLSRLNHAHDPAYGDRVPSQQSLYDWAPATQEEDEAELQEILVELREQQPNTPPEILRVFGQSQLAAERERESRARSHFLGLIQPAQTSESSLRSTAILQSARRNPRFNSARSRDYAHQRSGMPGERIDYMNDDRERDRSMSARWNRYAAMNSTESSRYEANRLAWQAMQRSSDGSSSYMNQLHQLNPVQRDRDSRARIDAYRRGYLESPAERTPTPPSAPGISSPSSSSSPPFVENAIKYLSRLRDGPMYEDAATAARENGFILKDDKASGYDDFLMDTSTIPPPSETSWLMPGAVFEGNQYAGGQHASAVGSTTLYRMPGNQSITSTTYTPASGPFDSTRPWLSHNFVAPTSFPPSSTTGNQDSWPVKVTIHAVDYEKMTLAGTMEAFNVPSHPPSFINILASANTASSTSSSSTPPSTVHSQPNPPSSTAPLTPPPKPPITTYLEGEIIDFATHTLLTEAFDSSPATDALYWRKLLPFAHLSAAGVASMLVNRTALAGLMKDWVLMRWKERCFVRPVPSSSPGNGGAPGGGSGSGDGAASGGRGTRGSAARPADVAGSAEHEHEHEHELTISGFYYVCLRRSDGAIEGLYFDPAASPYQHLKLAAVRNAGVGAWAFR</sequence>
<comment type="caution">
    <text evidence="3">The sequence shown here is derived from an EMBL/GenBank/DDBJ whole genome shotgun (WGS) entry which is preliminary data.</text>
</comment>
<evidence type="ECO:0000256" key="1">
    <source>
        <dbReference type="ARBA" id="ARBA00061469"/>
    </source>
</evidence>
<dbReference type="GO" id="GO:0043161">
    <property type="term" value="P:proteasome-mediated ubiquitin-dependent protein catabolic process"/>
    <property type="evidence" value="ECO:0007669"/>
    <property type="project" value="TreeGrafter"/>
</dbReference>
<evidence type="ECO:0000256" key="2">
    <source>
        <dbReference type="SAM" id="MobiDB-lite"/>
    </source>
</evidence>
<accession>A0A4U0X3Q2</accession>
<feature type="compositionally biased region" description="Low complexity" evidence="2">
    <location>
        <begin position="653"/>
        <end position="664"/>
    </location>
</feature>
<dbReference type="AlphaFoldDB" id="A0A4U0X3Q2"/>
<comment type="similarity">
    <text evidence="1">Belongs to the GID4/VID24 family.</text>
</comment>
<dbReference type="STRING" id="331657.A0A4U0X3Q2"/>
<gene>
    <name evidence="3" type="ORF">B0A49_05577</name>
</gene>
<reference evidence="3 4" key="1">
    <citation type="submission" date="2017-03" db="EMBL/GenBank/DDBJ databases">
        <title>Genomes of endolithic fungi from Antarctica.</title>
        <authorList>
            <person name="Coleine C."/>
            <person name="Masonjones S."/>
            <person name="Stajich J.E."/>
        </authorList>
    </citation>
    <scope>NUCLEOTIDE SEQUENCE [LARGE SCALE GENOMIC DNA]</scope>
    <source>
        <strain evidence="3 4">CCFEE 5187</strain>
    </source>
</reference>
<feature type="region of interest" description="Disordered" evidence="2">
    <location>
        <begin position="213"/>
        <end position="239"/>
    </location>
</feature>
<evidence type="ECO:0000313" key="4">
    <source>
        <dbReference type="Proteomes" id="UP000308768"/>
    </source>
</evidence>
<feature type="region of interest" description="Disordered" evidence="2">
    <location>
        <begin position="45"/>
        <end position="118"/>
    </location>
</feature>
<feature type="compositionally biased region" description="Gly residues" evidence="2">
    <location>
        <begin position="769"/>
        <end position="791"/>
    </location>
</feature>
<dbReference type="PANTHER" id="PTHR14534:SF3">
    <property type="entry name" value="GID COMPLEX SUBUNIT 4 HOMOLOG"/>
    <property type="match status" value="1"/>
</dbReference>
<keyword evidence="4" id="KW-1185">Reference proteome</keyword>
<feature type="region of interest" description="Disordered" evidence="2">
    <location>
        <begin position="149"/>
        <end position="186"/>
    </location>
</feature>
<name>A0A4U0X3Q2_9PEZI</name>
<dbReference type="EMBL" id="NAJN01000657">
    <property type="protein sequence ID" value="TKA70297.1"/>
    <property type="molecule type" value="Genomic_DNA"/>
</dbReference>
<dbReference type="Proteomes" id="UP000308768">
    <property type="component" value="Unassembled WGS sequence"/>
</dbReference>
<feature type="region of interest" description="Disordered" evidence="2">
    <location>
        <begin position="763"/>
        <end position="810"/>
    </location>
</feature>
<dbReference type="GO" id="GO:0034657">
    <property type="term" value="C:GID complex"/>
    <property type="evidence" value="ECO:0007669"/>
    <property type="project" value="TreeGrafter"/>
</dbReference>
<organism evidence="3 4">
    <name type="scientific">Cryomyces minteri</name>
    <dbReference type="NCBI Taxonomy" id="331657"/>
    <lineage>
        <taxon>Eukaryota</taxon>
        <taxon>Fungi</taxon>
        <taxon>Dikarya</taxon>
        <taxon>Ascomycota</taxon>
        <taxon>Pezizomycotina</taxon>
        <taxon>Dothideomycetes</taxon>
        <taxon>Dothideomycetes incertae sedis</taxon>
        <taxon>Cryomyces</taxon>
    </lineage>
</organism>
<feature type="compositionally biased region" description="Pro residues" evidence="2">
    <location>
        <begin position="669"/>
        <end position="685"/>
    </location>
</feature>
<dbReference type="GO" id="GO:0006623">
    <property type="term" value="P:protein targeting to vacuole"/>
    <property type="evidence" value="ECO:0007669"/>
    <property type="project" value="TreeGrafter"/>
</dbReference>
<feature type="region of interest" description="Disordered" evidence="2">
    <location>
        <begin position="1"/>
        <end position="27"/>
    </location>
</feature>
<feature type="region of interest" description="Disordered" evidence="2">
    <location>
        <begin position="447"/>
        <end position="477"/>
    </location>
</feature>
<dbReference type="Pfam" id="PF09783">
    <property type="entry name" value="Vac_ImportDeg"/>
    <property type="match status" value="2"/>
</dbReference>
<protein>
    <recommendedName>
        <fullName evidence="5">Vacuolar import and degradation protein-domain-containing protein</fullName>
    </recommendedName>
</protein>
<feature type="compositionally biased region" description="Polar residues" evidence="2">
    <location>
        <begin position="154"/>
        <end position="163"/>
    </location>
</feature>
<feature type="region of interest" description="Disordered" evidence="2">
    <location>
        <begin position="349"/>
        <end position="373"/>
    </location>
</feature>